<proteinExistence type="predicted"/>
<dbReference type="Proteomes" id="UP001163878">
    <property type="component" value="Chromosome"/>
</dbReference>
<dbReference type="PANTHER" id="PTHR43433:SF5">
    <property type="entry name" value="AB HYDROLASE-1 DOMAIN-CONTAINING PROTEIN"/>
    <property type="match status" value="1"/>
</dbReference>
<dbReference type="RefSeq" id="WP_264245203.1">
    <property type="nucleotide sequence ID" value="NZ_CP107567.1"/>
</dbReference>
<dbReference type="InterPro" id="IPR029058">
    <property type="entry name" value="AB_hydrolase_fold"/>
</dbReference>
<dbReference type="SUPFAM" id="SSF53474">
    <property type="entry name" value="alpha/beta-Hydrolases"/>
    <property type="match status" value="1"/>
</dbReference>
<feature type="domain" description="AB hydrolase-1" evidence="1">
    <location>
        <begin position="22"/>
        <end position="260"/>
    </location>
</feature>
<gene>
    <name evidence="2" type="ORF">OGH68_17950</name>
</gene>
<dbReference type="EMBL" id="CP107567">
    <property type="protein sequence ID" value="UYQ63167.1"/>
    <property type="molecule type" value="Genomic_DNA"/>
</dbReference>
<evidence type="ECO:0000313" key="3">
    <source>
        <dbReference type="Proteomes" id="UP001163878"/>
    </source>
</evidence>
<dbReference type="InterPro" id="IPR050471">
    <property type="entry name" value="AB_hydrolase"/>
</dbReference>
<dbReference type="PANTHER" id="PTHR43433">
    <property type="entry name" value="HYDROLASE, ALPHA/BETA FOLD FAMILY PROTEIN"/>
    <property type="match status" value="1"/>
</dbReference>
<accession>A0ABY6IBD5</accession>
<dbReference type="Pfam" id="PF12697">
    <property type="entry name" value="Abhydrolase_6"/>
    <property type="match status" value="1"/>
</dbReference>
<sequence>MPQVRADGVNLYYEVVGDGEPLVLVHGSWNDHKSWLPAVEADLRASFTVVTYDRRGHGKSGNVPGQGTRRQDEDDLAALIELLGRAPAHVAGNSFGASIVLGLAARRPELFRSITVHEPPLVGVVADDPDSLAQLRPTMASTDSAMDHLRKAENEQGARLFVEEVALGPGMWDQLPASLRDTFVTHAQTWLDEQTDPSWAVLDLDGLSACTVPVLLSRGTASPPWFSTVLERLAVAMPQARRQIFEGAGHIPHVTHPHEYTTALTRFIRATGADEPRRPAQ</sequence>
<evidence type="ECO:0000313" key="2">
    <source>
        <dbReference type="EMBL" id="UYQ63167.1"/>
    </source>
</evidence>
<keyword evidence="2" id="KW-0378">Hydrolase</keyword>
<evidence type="ECO:0000259" key="1">
    <source>
        <dbReference type="Pfam" id="PF12697"/>
    </source>
</evidence>
<name>A0ABY6IBD5_STRPE</name>
<dbReference type="InterPro" id="IPR000073">
    <property type="entry name" value="AB_hydrolase_1"/>
</dbReference>
<reference evidence="2" key="1">
    <citation type="submission" date="2022-10" db="EMBL/GenBank/DDBJ databases">
        <title>Cytochrome P450 Catalyzes Benzene Ring Formation in the Biosynthesis of Trialkyl-Substituted Aromatic Polyketides.</title>
        <authorList>
            <person name="Zhao E."/>
            <person name="Ge H."/>
        </authorList>
    </citation>
    <scope>NUCLEOTIDE SEQUENCE</scope>
    <source>
        <strain evidence="2">NA0869</strain>
    </source>
</reference>
<dbReference type="GO" id="GO:0016787">
    <property type="term" value="F:hydrolase activity"/>
    <property type="evidence" value="ECO:0007669"/>
    <property type="project" value="UniProtKB-KW"/>
</dbReference>
<dbReference type="Gene3D" id="3.40.50.1820">
    <property type="entry name" value="alpha/beta hydrolase"/>
    <property type="match status" value="1"/>
</dbReference>
<keyword evidence="3" id="KW-1185">Reference proteome</keyword>
<protein>
    <submittedName>
        <fullName evidence="2">Alpha/beta hydrolase</fullName>
    </submittedName>
</protein>
<organism evidence="2 3">
    <name type="scientific">Streptomyces peucetius</name>
    <dbReference type="NCBI Taxonomy" id="1950"/>
    <lineage>
        <taxon>Bacteria</taxon>
        <taxon>Bacillati</taxon>
        <taxon>Actinomycetota</taxon>
        <taxon>Actinomycetes</taxon>
        <taxon>Kitasatosporales</taxon>
        <taxon>Streptomycetaceae</taxon>
        <taxon>Streptomyces</taxon>
    </lineage>
</organism>